<dbReference type="PANTHER" id="PTHR11136">
    <property type="entry name" value="FOLYLPOLYGLUTAMATE SYNTHASE-RELATED"/>
    <property type="match status" value="1"/>
</dbReference>
<keyword evidence="6 10" id="KW-0067">ATP-binding</keyword>
<dbReference type="Pfam" id="PF02875">
    <property type="entry name" value="Mur_ligase_C"/>
    <property type="match status" value="1"/>
</dbReference>
<dbReference type="SUPFAM" id="SSF53623">
    <property type="entry name" value="MurD-like peptide ligases, catalytic domain"/>
    <property type="match status" value="1"/>
</dbReference>
<evidence type="ECO:0000256" key="8">
    <source>
        <dbReference type="ARBA" id="ARBA00030592"/>
    </source>
</evidence>
<feature type="domain" description="Mur ligase C-terminal" evidence="11">
    <location>
        <begin position="300"/>
        <end position="419"/>
    </location>
</feature>
<dbReference type="STRING" id="1108045.GORHZ_200_00230"/>
<dbReference type="Pfam" id="PF08245">
    <property type="entry name" value="Mur_ligase_M"/>
    <property type="match status" value="1"/>
</dbReference>
<evidence type="ECO:0000259" key="12">
    <source>
        <dbReference type="Pfam" id="PF08245"/>
    </source>
</evidence>
<evidence type="ECO:0000259" key="11">
    <source>
        <dbReference type="Pfam" id="PF02875"/>
    </source>
</evidence>
<feature type="domain" description="Mur ligase central" evidence="12">
    <location>
        <begin position="50"/>
        <end position="272"/>
    </location>
</feature>
<dbReference type="GO" id="GO:0005737">
    <property type="term" value="C:cytoplasm"/>
    <property type="evidence" value="ECO:0007669"/>
    <property type="project" value="TreeGrafter"/>
</dbReference>
<comment type="similarity">
    <text evidence="1 10">Belongs to the folylpolyglutamate synthase family.</text>
</comment>
<dbReference type="InterPro" id="IPR036615">
    <property type="entry name" value="Mur_ligase_C_dom_sf"/>
</dbReference>
<dbReference type="eggNOG" id="COG0285">
    <property type="taxonomic scope" value="Bacteria"/>
</dbReference>
<evidence type="ECO:0000256" key="6">
    <source>
        <dbReference type="ARBA" id="ARBA00022840"/>
    </source>
</evidence>
<name>K6WGT0_9ACTN</name>
<dbReference type="SUPFAM" id="SSF53244">
    <property type="entry name" value="MurD-like peptide ligases, peptide-binding domain"/>
    <property type="match status" value="1"/>
</dbReference>
<evidence type="ECO:0000256" key="2">
    <source>
        <dbReference type="ARBA" id="ARBA00013025"/>
    </source>
</evidence>
<dbReference type="NCBIfam" id="TIGR01499">
    <property type="entry name" value="folC"/>
    <property type="match status" value="1"/>
</dbReference>
<keyword evidence="4" id="KW-0479">Metal-binding</keyword>
<sequence>MPRTAFADLDHVTEYLYALPRGGKSVGLARATALFRALDNPQDQVRTIHIAGTAGKGSISAFLSSILTAHGLRVGAHMSPHVRSILERFQINGQPISDAAFVEAVTSIAPSVARLGRSTMGTPTFFEVANAIAFHHFSSMSVDYSVIETGIGGLRDATNTISRTDKLAVIGRIGLDHTDLLGDTVAQVAHHKAGILPVGGHGIFLRPHQSSVHTALLDAARTRRCTFTEVGNHDAVTTVTPEGTVLHLDGADYPLGLPGHHQGNNAMLALRAAEHLSARDGWDLVPDAVHRGLSSASLPGRFQRHVVRGREVILDGAHNHIKFAALVDTFRAVHPEQRATWVLAMKGDKDPQGAIAAITPVAEHVVVTRIPEADTDPLAAWQLAEVARTAGLPVTSVDDPREALDIALEMSHGPVVVSGSFLLLSAIEDGIDALVRG</sequence>
<keyword evidence="14" id="KW-1185">Reference proteome</keyword>
<dbReference type="InterPro" id="IPR004101">
    <property type="entry name" value="Mur_ligase_C"/>
</dbReference>
<dbReference type="PANTHER" id="PTHR11136:SF0">
    <property type="entry name" value="DIHYDROFOLATE SYNTHETASE-RELATED"/>
    <property type="match status" value="1"/>
</dbReference>
<dbReference type="Gene3D" id="3.40.1190.10">
    <property type="entry name" value="Mur-like, catalytic domain"/>
    <property type="match status" value="1"/>
</dbReference>
<dbReference type="EMBL" id="BAHC01000200">
    <property type="protein sequence ID" value="GAB92986.1"/>
    <property type="molecule type" value="Genomic_DNA"/>
</dbReference>
<evidence type="ECO:0000256" key="10">
    <source>
        <dbReference type="PIRNR" id="PIRNR001563"/>
    </source>
</evidence>
<dbReference type="AlphaFoldDB" id="K6WGT0"/>
<evidence type="ECO:0000256" key="1">
    <source>
        <dbReference type="ARBA" id="ARBA00008276"/>
    </source>
</evidence>
<dbReference type="InterPro" id="IPR013221">
    <property type="entry name" value="Mur_ligase_cen"/>
</dbReference>
<dbReference type="GO" id="GO:0004326">
    <property type="term" value="F:tetrahydrofolylpolyglutamate synthase activity"/>
    <property type="evidence" value="ECO:0007669"/>
    <property type="project" value="UniProtKB-EC"/>
</dbReference>
<evidence type="ECO:0000313" key="14">
    <source>
        <dbReference type="Proteomes" id="UP000008363"/>
    </source>
</evidence>
<dbReference type="PIRSF" id="PIRSF001563">
    <property type="entry name" value="Folylpolyglu_synth"/>
    <property type="match status" value="1"/>
</dbReference>
<dbReference type="Proteomes" id="UP000008363">
    <property type="component" value="Unassembled WGS sequence"/>
</dbReference>
<evidence type="ECO:0000313" key="13">
    <source>
        <dbReference type="EMBL" id="GAB92986.1"/>
    </source>
</evidence>
<keyword evidence="3 10" id="KW-0436">Ligase</keyword>
<gene>
    <name evidence="13" type="primary">folC</name>
    <name evidence="13" type="ORF">GORHZ_200_00230</name>
</gene>
<dbReference type="GO" id="GO:0005524">
    <property type="term" value="F:ATP binding"/>
    <property type="evidence" value="ECO:0007669"/>
    <property type="project" value="UniProtKB-KW"/>
</dbReference>
<comment type="catalytic activity">
    <reaction evidence="9">
        <text>(6S)-5,6,7,8-tetrahydrofolyl-(gamma-L-Glu)(n) + L-glutamate + ATP = (6S)-5,6,7,8-tetrahydrofolyl-(gamma-L-Glu)(n+1) + ADP + phosphate + H(+)</text>
        <dbReference type="Rhea" id="RHEA:10580"/>
        <dbReference type="Rhea" id="RHEA-COMP:14738"/>
        <dbReference type="Rhea" id="RHEA-COMP:14740"/>
        <dbReference type="ChEBI" id="CHEBI:15378"/>
        <dbReference type="ChEBI" id="CHEBI:29985"/>
        <dbReference type="ChEBI" id="CHEBI:30616"/>
        <dbReference type="ChEBI" id="CHEBI:43474"/>
        <dbReference type="ChEBI" id="CHEBI:141005"/>
        <dbReference type="ChEBI" id="CHEBI:456216"/>
        <dbReference type="EC" id="6.3.2.17"/>
    </reaction>
</comment>
<evidence type="ECO:0000256" key="3">
    <source>
        <dbReference type="ARBA" id="ARBA00022598"/>
    </source>
</evidence>
<reference evidence="13 14" key="1">
    <citation type="submission" date="2012-08" db="EMBL/GenBank/DDBJ databases">
        <title>Whole genome shotgun sequence of Gordonia rhizosphera NBRC 16068.</title>
        <authorList>
            <person name="Takarada H."/>
            <person name="Isaki S."/>
            <person name="Hosoyama A."/>
            <person name="Tsuchikane K."/>
            <person name="Katsumata H."/>
            <person name="Baba S."/>
            <person name="Ohji S."/>
            <person name="Yamazaki S."/>
            <person name="Fujita N."/>
        </authorList>
    </citation>
    <scope>NUCLEOTIDE SEQUENCE [LARGE SCALE GENOMIC DNA]</scope>
    <source>
        <strain evidence="13 14">NBRC 16068</strain>
    </source>
</reference>
<dbReference type="InterPro" id="IPR036565">
    <property type="entry name" value="Mur-like_cat_sf"/>
</dbReference>
<proteinExistence type="inferred from homology"/>
<comment type="caution">
    <text evidence="13">The sequence shown here is derived from an EMBL/GenBank/DDBJ whole genome shotgun (WGS) entry which is preliminary data.</text>
</comment>
<dbReference type="InterPro" id="IPR001645">
    <property type="entry name" value="Folylpolyglutamate_synth"/>
</dbReference>
<organism evidence="13 14">
    <name type="scientific">Gordonia rhizosphera NBRC 16068</name>
    <dbReference type="NCBI Taxonomy" id="1108045"/>
    <lineage>
        <taxon>Bacteria</taxon>
        <taxon>Bacillati</taxon>
        <taxon>Actinomycetota</taxon>
        <taxon>Actinomycetes</taxon>
        <taxon>Mycobacteriales</taxon>
        <taxon>Gordoniaceae</taxon>
        <taxon>Gordonia</taxon>
    </lineage>
</organism>
<dbReference type="Gene3D" id="3.90.190.20">
    <property type="entry name" value="Mur ligase, C-terminal domain"/>
    <property type="match status" value="1"/>
</dbReference>
<dbReference type="GO" id="GO:0008841">
    <property type="term" value="F:dihydrofolate synthase activity"/>
    <property type="evidence" value="ECO:0007669"/>
    <property type="project" value="TreeGrafter"/>
</dbReference>
<keyword evidence="5 10" id="KW-0547">Nucleotide-binding</keyword>
<evidence type="ECO:0000256" key="4">
    <source>
        <dbReference type="ARBA" id="ARBA00022723"/>
    </source>
</evidence>
<evidence type="ECO:0000256" key="7">
    <source>
        <dbReference type="ARBA" id="ARBA00022842"/>
    </source>
</evidence>
<dbReference type="EC" id="6.3.2.17" evidence="2"/>
<keyword evidence="7" id="KW-0460">Magnesium</keyword>
<protein>
    <recommendedName>
        <fullName evidence="2">tetrahydrofolate synthase</fullName>
        <ecNumber evidence="2">6.3.2.17</ecNumber>
    </recommendedName>
    <alternativeName>
        <fullName evidence="8">Tetrahydrofolylpolyglutamate synthase</fullName>
    </alternativeName>
</protein>
<dbReference type="GO" id="GO:0046872">
    <property type="term" value="F:metal ion binding"/>
    <property type="evidence" value="ECO:0007669"/>
    <property type="project" value="UniProtKB-KW"/>
</dbReference>
<evidence type="ECO:0000256" key="9">
    <source>
        <dbReference type="ARBA" id="ARBA00047493"/>
    </source>
</evidence>
<accession>K6WGT0</accession>
<evidence type="ECO:0000256" key="5">
    <source>
        <dbReference type="ARBA" id="ARBA00022741"/>
    </source>
</evidence>